<keyword evidence="2" id="KW-1133">Transmembrane helix</keyword>
<proteinExistence type="predicted"/>
<feature type="region of interest" description="Disordered" evidence="1">
    <location>
        <begin position="214"/>
        <end position="235"/>
    </location>
</feature>
<keyword evidence="2" id="KW-0812">Transmembrane</keyword>
<accession>A0A1V9X1U6</accession>
<feature type="compositionally biased region" description="Pro residues" evidence="1">
    <location>
        <begin position="214"/>
        <end position="224"/>
    </location>
</feature>
<evidence type="ECO:0000256" key="1">
    <source>
        <dbReference type="SAM" id="MobiDB-lite"/>
    </source>
</evidence>
<keyword evidence="2" id="KW-0472">Membrane</keyword>
<comment type="caution">
    <text evidence="3">The sequence shown here is derived from an EMBL/GenBank/DDBJ whole genome shotgun (WGS) entry which is preliminary data.</text>
</comment>
<gene>
    <name evidence="3" type="ORF">BIW11_13566</name>
</gene>
<organism evidence="3 4">
    <name type="scientific">Tropilaelaps mercedesae</name>
    <dbReference type="NCBI Taxonomy" id="418985"/>
    <lineage>
        <taxon>Eukaryota</taxon>
        <taxon>Metazoa</taxon>
        <taxon>Ecdysozoa</taxon>
        <taxon>Arthropoda</taxon>
        <taxon>Chelicerata</taxon>
        <taxon>Arachnida</taxon>
        <taxon>Acari</taxon>
        <taxon>Parasitiformes</taxon>
        <taxon>Mesostigmata</taxon>
        <taxon>Gamasina</taxon>
        <taxon>Dermanyssoidea</taxon>
        <taxon>Laelapidae</taxon>
        <taxon>Tropilaelaps</taxon>
    </lineage>
</organism>
<dbReference type="AlphaFoldDB" id="A0A1V9X1U6"/>
<evidence type="ECO:0000313" key="4">
    <source>
        <dbReference type="Proteomes" id="UP000192247"/>
    </source>
</evidence>
<feature type="transmembrane region" description="Helical" evidence="2">
    <location>
        <begin position="61"/>
        <end position="79"/>
    </location>
</feature>
<reference evidence="3 4" key="1">
    <citation type="journal article" date="2017" name="Gigascience">
        <title>Draft genome of the honey bee ectoparasitic mite, Tropilaelaps mercedesae, is shaped by the parasitic life history.</title>
        <authorList>
            <person name="Dong X."/>
            <person name="Armstrong S.D."/>
            <person name="Xia D."/>
            <person name="Makepeace B.L."/>
            <person name="Darby A.C."/>
            <person name="Kadowaki T."/>
        </authorList>
    </citation>
    <scope>NUCLEOTIDE SEQUENCE [LARGE SCALE GENOMIC DNA]</scope>
    <source>
        <strain evidence="3">Wuxi-XJTLU</strain>
    </source>
</reference>
<protein>
    <submittedName>
        <fullName evidence="3">Uncharacterized protein</fullName>
    </submittedName>
</protein>
<feature type="compositionally biased region" description="Polar residues" evidence="1">
    <location>
        <begin position="226"/>
        <end position="235"/>
    </location>
</feature>
<evidence type="ECO:0000313" key="3">
    <source>
        <dbReference type="EMBL" id="OQR67371.1"/>
    </source>
</evidence>
<keyword evidence="4" id="KW-1185">Reference proteome</keyword>
<feature type="region of interest" description="Disordered" evidence="1">
    <location>
        <begin position="14"/>
        <end position="33"/>
    </location>
</feature>
<sequence>MAFGVSVPIVEVPPTGGVGGGGPGQKPRSSGASGLGRIFEAATDASTSGCRCRPGKLRQRFATTTILLCVAMLIFLFMLQANVSPSSNLPVLAAPVAYRYSDDVNQLYQDPGSAPVAPAGRKLAGSPSMKSKKKKQATSEGDTSTKKPKHRSPKVTSEMKETYKNLQTIIDDRVAVDAVKDKALLTRWIKRTHSNPTVMDLNNVEFDGCVHCSPPAPPQAPPKHPITQSTFGSRT</sequence>
<dbReference type="EMBL" id="MNPL01029002">
    <property type="protein sequence ID" value="OQR67371.1"/>
    <property type="molecule type" value="Genomic_DNA"/>
</dbReference>
<feature type="region of interest" description="Disordered" evidence="1">
    <location>
        <begin position="109"/>
        <end position="160"/>
    </location>
</feature>
<evidence type="ECO:0000256" key="2">
    <source>
        <dbReference type="SAM" id="Phobius"/>
    </source>
</evidence>
<dbReference type="Proteomes" id="UP000192247">
    <property type="component" value="Unassembled WGS sequence"/>
</dbReference>
<name>A0A1V9X1U6_9ACAR</name>
<dbReference type="InParanoid" id="A0A1V9X1U6"/>